<dbReference type="PANTHER" id="PTHR30466:SF1">
    <property type="entry name" value="FMN REDUCTASE (NADH) RUTF"/>
    <property type="match status" value="1"/>
</dbReference>
<dbReference type="EMBL" id="FOSZ01000006">
    <property type="protein sequence ID" value="SFL18975.1"/>
    <property type="molecule type" value="Genomic_DNA"/>
</dbReference>
<evidence type="ECO:0000256" key="1">
    <source>
        <dbReference type="ARBA" id="ARBA00023002"/>
    </source>
</evidence>
<dbReference type="AlphaFoldDB" id="A0A1I4FM35"/>
<dbReference type="SMART" id="SM00903">
    <property type="entry name" value="Flavin_Reduct"/>
    <property type="match status" value="1"/>
</dbReference>
<evidence type="ECO:0000313" key="4">
    <source>
        <dbReference type="Proteomes" id="UP000198851"/>
    </source>
</evidence>
<dbReference type="Proteomes" id="UP000198851">
    <property type="component" value="Unassembled WGS sequence"/>
</dbReference>
<organism evidence="3 4">
    <name type="scientific">Shimia haliotis</name>
    <dbReference type="NCBI Taxonomy" id="1280847"/>
    <lineage>
        <taxon>Bacteria</taxon>
        <taxon>Pseudomonadati</taxon>
        <taxon>Pseudomonadota</taxon>
        <taxon>Alphaproteobacteria</taxon>
        <taxon>Rhodobacterales</taxon>
        <taxon>Roseobacteraceae</taxon>
    </lineage>
</organism>
<protein>
    <submittedName>
        <fullName evidence="3">NADH-FMN oxidoreductase RutF, flavin reductase (DIM6/NTAB) family</fullName>
    </submittedName>
</protein>
<accession>A0A1I4FM35</accession>
<evidence type="ECO:0000313" key="3">
    <source>
        <dbReference type="EMBL" id="SFL18975.1"/>
    </source>
</evidence>
<name>A0A1I4FM35_9RHOB</name>
<feature type="domain" description="Flavin reductase like" evidence="2">
    <location>
        <begin position="13"/>
        <end position="156"/>
    </location>
</feature>
<keyword evidence="4" id="KW-1185">Reference proteome</keyword>
<dbReference type="PANTHER" id="PTHR30466">
    <property type="entry name" value="FLAVIN REDUCTASE"/>
    <property type="match status" value="1"/>
</dbReference>
<dbReference type="InterPro" id="IPR002563">
    <property type="entry name" value="Flavin_Rdtase-like_dom"/>
</dbReference>
<proteinExistence type="predicted"/>
<dbReference type="InterPro" id="IPR050268">
    <property type="entry name" value="NADH-dep_flavin_reductase"/>
</dbReference>
<dbReference type="GO" id="GO:0010181">
    <property type="term" value="F:FMN binding"/>
    <property type="evidence" value="ECO:0007669"/>
    <property type="project" value="InterPro"/>
</dbReference>
<sequence>MTDIDPRALRTAFGAFMTGVTVVTAKDGDNAPLGFTANSFTSVSLNPPLVLVCLANSSSNYDALVAAEGFAVNVLSETQMDVSNTFARPAEDRFADVGWRDGPQGAPILDGVSAWFDCRMHKVTEAGDHVILIGEVCAFDSTAAPGLGYVRGAYVTPSMAAQAASQATDLAVTALIEHEGHVLLVDDTQGGMMLPETLATSGEGASAAVARLLQATCPSAKAGFVYSVYEDPKRGRQHIAFLCQAAEPEAMKGTFVPLSRHALDDISDPAMLTMLERFSAESAVGEFGIYYGDQSRGEVRAIV</sequence>
<reference evidence="4" key="1">
    <citation type="submission" date="2016-10" db="EMBL/GenBank/DDBJ databases">
        <authorList>
            <person name="Varghese N."/>
            <person name="Submissions S."/>
        </authorList>
    </citation>
    <scope>NUCLEOTIDE SEQUENCE [LARGE SCALE GENOMIC DNA]</scope>
    <source>
        <strain evidence="4">DSM 28453</strain>
    </source>
</reference>
<evidence type="ECO:0000259" key="2">
    <source>
        <dbReference type="SMART" id="SM00903"/>
    </source>
</evidence>
<dbReference type="STRING" id="1280847.SAMN04488036_106151"/>
<keyword evidence="1" id="KW-0560">Oxidoreductase</keyword>
<dbReference type="Pfam" id="PF01613">
    <property type="entry name" value="Flavin_Reduct"/>
    <property type="match status" value="1"/>
</dbReference>
<dbReference type="SUPFAM" id="SSF50475">
    <property type="entry name" value="FMN-binding split barrel"/>
    <property type="match status" value="1"/>
</dbReference>
<dbReference type="GO" id="GO:0042602">
    <property type="term" value="F:riboflavin reductase (NADPH) activity"/>
    <property type="evidence" value="ECO:0007669"/>
    <property type="project" value="TreeGrafter"/>
</dbReference>
<gene>
    <name evidence="3" type="ORF">SAMN04488036_106151</name>
</gene>
<dbReference type="RefSeq" id="WP_093324829.1">
    <property type="nucleotide sequence ID" value="NZ_FOSZ01000006.1"/>
</dbReference>
<dbReference type="InterPro" id="IPR012349">
    <property type="entry name" value="Split_barrel_FMN-bd"/>
</dbReference>
<dbReference type="Gene3D" id="3.90.79.10">
    <property type="entry name" value="Nucleoside Triphosphate Pyrophosphohydrolase"/>
    <property type="match status" value="1"/>
</dbReference>
<dbReference type="Gene3D" id="2.30.110.10">
    <property type="entry name" value="Electron Transport, Fmn-binding Protein, Chain A"/>
    <property type="match status" value="1"/>
</dbReference>